<dbReference type="PANTHER" id="PTHR24161">
    <property type="entry name" value="ANK_REP_REGION DOMAIN-CONTAINING PROTEIN-RELATED"/>
    <property type="match status" value="1"/>
</dbReference>
<dbReference type="Proteomes" id="UP001168821">
    <property type="component" value="Unassembled WGS sequence"/>
</dbReference>
<evidence type="ECO:0000256" key="2">
    <source>
        <dbReference type="ARBA" id="ARBA00023043"/>
    </source>
</evidence>
<name>A0AA38ICE9_9CUCU</name>
<feature type="repeat" description="ANK" evidence="3">
    <location>
        <begin position="1130"/>
        <end position="1162"/>
    </location>
</feature>
<keyword evidence="2 3" id="KW-0040">ANK repeat</keyword>
<evidence type="ECO:0008006" key="6">
    <source>
        <dbReference type="Google" id="ProtNLM"/>
    </source>
</evidence>
<proteinExistence type="predicted"/>
<evidence type="ECO:0000256" key="1">
    <source>
        <dbReference type="ARBA" id="ARBA00022737"/>
    </source>
</evidence>
<dbReference type="Pfam" id="PF00023">
    <property type="entry name" value="Ank"/>
    <property type="match status" value="2"/>
</dbReference>
<evidence type="ECO:0000313" key="5">
    <source>
        <dbReference type="Proteomes" id="UP001168821"/>
    </source>
</evidence>
<dbReference type="InterPro" id="IPR036770">
    <property type="entry name" value="Ankyrin_rpt-contain_sf"/>
</dbReference>
<evidence type="ECO:0000313" key="4">
    <source>
        <dbReference type="EMBL" id="KAJ3655453.1"/>
    </source>
</evidence>
<keyword evidence="5" id="KW-1185">Reference proteome</keyword>
<dbReference type="Pfam" id="PF12796">
    <property type="entry name" value="Ank_2"/>
    <property type="match status" value="2"/>
</dbReference>
<dbReference type="InterPro" id="IPR002110">
    <property type="entry name" value="Ankyrin_rpt"/>
</dbReference>
<dbReference type="InterPro" id="IPR027417">
    <property type="entry name" value="P-loop_NTPase"/>
</dbReference>
<feature type="repeat" description="ANK" evidence="3">
    <location>
        <begin position="1328"/>
        <end position="1360"/>
    </location>
</feature>
<feature type="repeat" description="ANK" evidence="3">
    <location>
        <begin position="1229"/>
        <end position="1261"/>
    </location>
</feature>
<feature type="repeat" description="ANK" evidence="3">
    <location>
        <begin position="1163"/>
        <end position="1195"/>
    </location>
</feature>
<dbReference type="PROSITE" id="PS50297">
    <property type="entry name" value="ANK_REP_REGION"/>
    <property type="match status" value="7"/>
</dbReference>
<dbReference type="Gene3D" id="3.40.50.300">
    <property type="entry name" value="P-loop containing nucleotide triphosphate hydrolases"/>
    <property type="match status" value="1"/>
</dbReference>
<dbReference type="SUPFAM" id="SSF48403">
    <property type="entry name" value="Ankyrin repeat"/>
    <property type="match status" value="1"/>
</dbReference>
<organism evidence="4 5">
    <name type="scientific">Zophobas morio</name>
    <dbReference type="NCBI Taxonomy" id="2755281"/>
    <lineage>
        <taxon>Eukaryota</taxon>
        <taxon>Metazoa</taxon>
        <taxon>Ecdysozoa</taxon>
        <taxon>Arthropoda</taxon>
        <taxon>Hexapoda</taxon>
        <taxon>Insecta</taxon>
        <taxon>Pterygota</taxon>
        <taxon>Neoptera</taxon>
        <taxon>Endopterygota</taxon>
        <taxon>Coleoptera</taxon>
        <taxon>Polyphaga</taxon>
        <taxon>Cucujiformia</taxon>
        <taxon>Tenebrionidae</taxon>
        <taxon>Zophobas</taxon>
    </lineage>
</organism>
<reference evidence="4" key="1">
    <citation type="journal article" date="2023" name="G3 (Bethesda)">
        <title>Whole genome assemblies of Zophobas morio and Tenebrio molitor.</title>
        <authorList>
            <person name="Kaur S."/>
            <person name="Stinson S.A."/>
            <person name="diCenzo G.C."/>
        </authorList>
    </citation>
    <scope>NUCLEOTIDE SEQUENCE</scope>
    <source>
        <strain evidence="4">QUZm001</strain>
    </source>
</reference>
<keyword evidence="1" id="KW-0677">Repeat</keyword>
<comment type="caution">
    <text evidence="4">The sequence shown here is derived from an EMBL/GenBank/DDBJ whole genome shotgun (WGS) entry which is preliminary data.</text>
</comment>
<gene>
    <name evidence="4" type="ORF">Zmor_014584</name>
</gene>
<feature type="repeat" description="ANK" evidence="3">
    <location>
        <begin position="1295"/>
        <end position="1327"/>
    </location>
</feature>
<protein>
    <recommendedName>
        <fullName evidence="6">NACHT domain-containing protein</fullName>
    </recommendedName>
</protein>
<evidence type="ECO:0000256" key="3">
    <source>
        <dbReference type="PROSITE-ProRule" id="PRU00023"/>
    </source>
</evidence>
<dbReference type="PANTHER" id="PTHR24161:SF85">
    <property type="entry name" value="PALMITOYLTRANSFERASE HIP14"/>
    <property type="match status" value="1"/>
</dbReference>
<dbReference type="Gene3D" id="1.25.40.20">
    <property type="entry name" value="Ankyrin repeat-containing domain"/>
    <property type="match status" value="4"/>
</dbReference>
<sequence length="1406" mass="162822">MENDTFNKRIGTTDLGKHYENVVIANLTLQLVLDKNVDDFKLSGNDDKFGDFDDVVVETESNGEKKLYAIQLKHFRDVTKKLSKDSFKKKKEFNLQKYFTSFKNIKKGERSCNFILFTNEKCCCNMEIELKIRENDIVRVKMTKAESKELFTNGLCYKFEIINVNELPAEFKEYHTFFDNLLLYTNQLNVEETETVVKLQFEQTFSCSNEESERFLHFISQWNLQEGTKVKLNKSMMRKVIAVAALYGSTKPLAFTHTTDEMKLLRRAIENFNITVIQEESYDKIKILWSDLELNDIEENIKDLAKKFPFLRLKESVADTDDNTLSKLLWLLEMTPLMVSENQTVYNVMDICRKEKFILVSSGTPKVQLSPSRIFQNLSNLDPRSELYQNIVTTFKCLLQGKEIVTLDFLIKKNDEIRTIITPEELVKMLDRPYQLGEKKEFISETYINRHLSVNYIDINYLKNVDNDTLIVLDCMNQMEKILKKLGNFNLMDIKLFFRDDDNNSRNCGQFLPNHRTLYHTSPYLKNYVSGSDIYISDKCSFDDFQKICNLNPKIKKYHHLKIIDEKTLEWVRSKGDISDLSRYRREERFVEETTFYTSDLDNNVNVVNGDPGTGKSELLKNIKNSCGVEFWCIFLKSVDTTLLCTRLEKIQADQRESELIEFIRDTMYVGYPNFDKELITLLIKNRHVVYFWDALDEVTTKCIEIVIDLIKELSQKSAFQWITSRCHLKKQLEKKFGVLSRSVSQFSEKEQSRYIHQRLKDLYSDEHIDKVIQQIRTTVTSIKHNNILATPLQIYMFTELFHHDPVKYRILLEKLFSLTDLYQHMIDEKFNRYYKEKADVQCPNNALRQVLDEVFKQLNINCDDFLNEIQDGADSIGLIIEVTDKFPQFLHNSYAEFFVAKYFIEHHKEINDFEKIIFDSRYTNVRFFYDLLTAKDSSAHKAVLYRNTDLLKKQHMDDMFTCEDTRGRNVLQVACSWGQRLPVLQVEKRDDIYIIDNEKDDSLCGEPTEYIEMLQYLLENCHTTGDQELKNAAFDSAKKSESLLAKLILLGHSSSKLRNDDDGISILYYSAKFGYTQAIDLFDNVPYVKTKKHGFSLLHLSVNYGQGKYVKKLLSIEAYRQNIDDKDENGETPLYKACQYGYYNLVVYLVDYGANVNATTSNGSSPLHTACLHLHTNIVRLLLSSKANINAVKNFNITPLHVACWNGHYDVVDLLLQNGANINSVANDGCTPLYVASRNRHDTVVKLLLQKNVDINLAQENGVTPLFIACQEGHKKNVDLLLKADANVNLVTKSGESPLYVACQNGHEAVVKLLIMFGAELNAVADNGFMSIHIASQQGFSKVVQLLLEQGVDADVHSADGMTALSIARHLGNDDVVSSLKKFRLWNKAFKIVHYRLNFVKKLKI</sequence>
<dbReference type="SMART" id="SM00248">
    <property type="entry name" value="ANK"/>
    <property type="match status" value="9"/>
</dbReference>
<feature type="repeat" description="ANK" evidence="3">
    <location>
        <begin position="1196"/>
        <end position="1228"/>
    </location>
</feature>
<dbReference type="SUPFAM" id="SSF52540">
    <property type="entry name" value="P-loop containing nucleoside triphosphate hydrolases"/>
    <property type="match status" value="1"/>
</dbReference>
<dbReference type="EMBL" id="JALNTZ010000004">
    <property type="protein sequence ID" value="KAJ3655453.1"/>
    <property type="molecule type" value="Genomic_DNA"/>
</dbReference>
<dbReference type="PROSITE" id="PS50088">
    <property type="entry name" value="ANK_REPEAT"/>
    <property type="match status" value="7"/>
</dbReference>
<feature type="repeat" description="ANK" evidence="3">
    <location>
        <begin position="1262"/>
        <end position="1294"/>
    </location>
</feature>
<dbReference type="PRINTS" id="PR01415">
    <property type="entry name" value="ANKYRIN"/>
</dbReference>
<accession>A0AA38ICE9</accession>